<dbReference type="AlphaFoldDB" id="A0AAD7I6R6"/>
<reference evidence="1" key="1">
    <citation type="submission" date="2023-03" db="EMBL/GenBank/DDBJ databases">
        <title>Massive genome expansion in bonnet fungi (Mycena s.s.) driven by repeated elements and novel gene families across ecological guilds.</title>
        <authorList>
            <consortium name="Lawrence Berkeley National Laboratory"/>
            <person name="Harder C.B."/>
            <person name="Miyauchi S."/>
            <person name="Viragh M."/>
            <person name="Kuo A."/>
            <person name="Thoen E."/>
            <person name="Andreopoulos B."/>
            <person name="Lu D."/>
            <person name="Skrede I."/>
            <person name="Drula E."/>
            <person name="Henrissat B."/>
            <person name="Morin E."/>
            <person name="Kohler A."/>
            <person name="Barry K."/>
            <person name="LaButti K."/>
            <person name="Morin E."/>
            <person name="Salamov A."/>
            <person name="Lipzen A."/>
            <person name="Mereny Z."/>
            <person name="Hegedus B."/>
            <person name="Baldrian P."/>
            <person name="Stursova M."/>
            <person name="Weitz H."/>
            <person name="Taylor A."/>
            <person name="Grigoriev I.V."/>
            <person name="Nagy L.G."/>
            <person name="Martin F."/>
            <person name="Kauserud H."/>
        </authorList>
    </citation>
    <scope>NUCLEOTIDE SEQUENCE</scope>
    <source>
        <strain evidence="1">CBHHK182m</strain>
    </source>
</reference>
<proteinExistence type="predicted"/>
<organism evidence="1 2">
    <name type="scientific">Mycena metata</name>
    <dbReference type="NCBI Taxonomy" id="1033252"/>
    <lineage>
        <taxon>Eukaryota</taxon>
        <taxon>Fungi</taxon>
        <taxon>Dikarya</taxon>
        <taxon>Basidiomycota</taxon>
        <taxon>Agaricomycotina</taxon>
        <taxon>Agaricomycetes</taxon>
        <taxon>Agaricomycetidae</taxon>
        <taxon>Agaricales</taxon>
        <taxon>Marasmiineae</taxon>
        <taxon>Mycenaceae</taxon>
        <taxon>Mycena</taxon>
    </lineage>
</organism>
<protein>
    <submittedName>
        <fullName evidence="1">Uncharacterized protein</fullName>
    </submittedName>
</protein>
<keyword evidence="2" id="KW-1185">Reference proteome</keyword>
<evidence type="ECO:0000313" key="2">
    <source>
        <dbReference type="Proteomes" id="UP001215598"/>
    </source>
</evidence>
<dbReference type="Proteomes" id="UP001215598">
    <property type="component" value="Unassembled WGS sequence"/>
</dbReference>
<name>A0AAD7I6R6_9AGAR</name>
<sequence>MFNRAVDEDKCTLWIRASTRRLCVDDMILNSARTGWSSSYLHSVDHWRPVREDIDRMSYNGPNHKAMVISSLALSDYHKFCHSYSSDPRSFSFPAHATATFGMVVKHHSNCEVELPVNIAFLPLLDIRDTSWNGGRCCSDPRELHAAPSNPWILGGDGDLMPNSWRRYGVMHFCTTSIKFVAAASVKGSISTVTSSFRCAEALA</sequence>
<dbReference type="EMBL" id="JARKIB010000128">
    <property type="protein sequence ID" value="KAJ7735159.1"/>
    <property type="molecule type" value="Genomic_DNA"/>
</dbReference>
<evidence type="ECO:0000313" key="1">
    <source>
        <dbReference type="EMBL" id="KAJ7735159.1"/>
    </source>
</evidence>
<accession>A0AAD7I6R6</accession>
<comment type="caution">
    <text evidence="1">The sequence shown here is derived from an EMBL/GenBank/DDBJ whole genome shotgun (WGS) entry which is preliminary data.</text>
</comment>
<gene>
    <name evidence="1" type="ORF">B0H16DRAFT_1576666</name>
</gene>